<reference evidence="9" key="1">
    <citation type="journal article" date="2019" name="Int. J. Syst. Evol. Microbiol.">
        <title>The Global Catalogue of Microorganisms (GCM) 10K type strain sequencing project: providing services to taxonomists for standard genome sequencing and annotation.</title>
        <authorList>
            <consortium name="The Broad Institute Genomics Platform"/>
            <consortium name="The Broad Institute Genome Sequencing Center for Infectious Disease"/>
            <person name="Wu L."/>
            <person name="Ma J."/>
        </authorList>
    </citation>
    <scope>NUCLEOTIDE SEQUENCE [LARGE SCALE GENOMIC DNA]</scope>
    <source>
        <strain evidence="9">JCM 31921</strain>
    </source>
</reference>
<dbReference type="InterPro" id="IPR050638">
    <property type="entry name" value="AA-Vitamin_Transporters"/>
</dbReference>
<feature type="transmembrane region" description="Helical" evidence="6">
    <location>
        <begin position="221"/>
        <end position="241"/>
    </location>
</feature>
<evidence type="ECO:0000256" key="6">
    <source>
        <dbReference type="SAM" id="Phobius"/>
    </source>
</evidence>
<feature type="transmembrane region" description="Helical" evidence="6">
    <location>
        <begin position="67"/>
        <end position="85"/>
    </location>
</feature>
<gene>
    <name evidence="8" type="primary">yedA</name>
    <name evidence="8" type="ORF">GCM10023092_03170</name>
</gene>
<keyword evidence="9" id="KW-1185">Reference proteome</keyword>
<name>A0ABP8MIC8_9BACT</name>
<evidence type="ECO:0000313" key="9">
    <source>
        <dbReference type="Proteomes" id="UP001501410"/>
    </source>
</evidence>
<evidence type="ECO:0000256" key="2">
    <source>
        <dbReference type="ARBA" id="ARBA00007362"/>
    </source>
</evidence>
<dbReference type="Pfam" id="PF00892">
    <property type="entry name" value="EamA"/>
    <property type="match status" value="2"/>
</dbReference>
<keyword evidence="5 6" id="KW-0472">Membrane</keyword>
<keyword evidence="3 6" id="KW-0812">Transmembrane</keyword>
<dbReference type="PANTHER" id="PTHR32322">
    <property type="entry name" value="INNER MEMBRANE TRANSPORTER"/>
    <property type="match status" value="1"/>
</dbReference>
<evidence type="ECO:0000256" key="5">
    <source>
        <dbReference type="ARBA" id="ARBA00023136"/>
    </source>
</evidence>
<evidence type="ECO:0000313" key="8">
    <source>
        <dbReference type="EMBL" id="GAA4449291.1"/>
    </source>
</evidence>
<dbReference type="Gene3D" id="1.10.3730.20">
    <property type="match status" value="1"/>
</dbReference>
<proteinExistence type="inferred from homology"/>
<organism evidence="8 9">
    <name type="scientific">Rurimicrobium arvi</name>
    <dbReference type="NCBI Taxonomy" id="2049916"/>
    <lineage>
        <taxon>Bacteria</taxon>
        <taxon>Pseudomonadati</taxon>
        <taxon>Bacteroidota</taxon>
        <taxon>Chitinophagia</taxon>
        <taxon>Chitinophagales</taxon>
        <taxon>Chitinophagaceae</taxon>
        <taxon>Rurimicrobium</taxon>
    </lineage>
</organism>
<feature type="transmembrane region" description="Helical" evidence="6">
    <location>
        <begin position="152"/>
        <end position="172"/>
    </location>
</feature>
<comment type="caution">
    <text evidence="8">The sequence shown here is derived from an EMBL/GenBank/DDBJ whole genome shotgun (WGS) entry which is preliminary data.</text>
</comment>
<dbReference type="InterPro" id="IPR037185">
    <property type="entry name" value="EmrE-like"/>
</dbReference>
<feature type="transmembrane region" description="Helical" evidence="6">
    <location>
        <begin position="7"/>
        <end position="29"/>
    </location>
</feature>
<evidence type="ECO:0000256" key="4">
    <source>
        <dbReference type="ARBA" id="ARBA00022989"/>
    </source>
</evidence>
<dbReference type="Proteomes" id="UP001501410">
    <property type="component" value="Unassembled WGS sequence"/>
</dbReference>
<feature type="domain" description="EamA" evidence="7">
    <location>
        <begin position="8"/>
        <end position="139"/>
    </location>
</feature>
<feature type="transmembrane region" description="Helical" evidence="6">
    <location>
        <begin position="274"/>
        <end position="294"/>
    </location>
</feature>
<feature type="transmembrane region" description="Helical" evidence="6">
    <location>
        <begin position="35"/>
        <end position="55"/>
    </location>
</feature>
<feature type="transmembrane region" description="Helical" evidence="6">
    <location>
        <begin position="248"/>
        <end position="268"/>
    </location>
</feature>
<protein>
    <submittedName>
        <fullName evidence="8">Drug/metabolite exporter YedA</fullName>
    </submittedName>
</protein>
<feature type="transmembrane region" description="Helical" evidence="6">
    <location>
        <begin position="184"/>
        <end position="201"/>
    </location>
</feature>
<dbReference type="InterPro" id="IPR000620">
    <property type="entry name" value="EamA_dom"/>
</dbReference>
<feature type="transmembrane region" description="Helical" evidence="6">
    <location>
        <begin position="123"/>
        <end position="140"/>
    </location>
</feature>
<evidence type="ECO:0000256" key="1">
    <source>
        <dbReference type="ARBA" id="ARBA00004141"/>
    </source>
</evidence>
<evidence type="ECO:0000256" key="3">
    <source>
        <dbReference type="ARBA" id="ARBA00022692"/>
    </source>
</evidence>
<sequence length="298" mass="32316">MNNHTRAYLSYAAICLIWGTTYLAIRVAVLHYPPFLMAGCRQVIAGVLTMVIALAVNRQRDLSWSNILQQALIGFLLITAGNGLVTWSEQYIQSGVAALICSTMPISSVLINIIRGKEKLNKWIVAGMLLGFSGVALIFKDNLSAAGSGHPLYGWAIAGLFAATVAWAYGSLLNKSERPKVNSFFDAGLQVTLGGALMLFISPFADDYSGIVWWNPEGFAAFAYLVVFGSLVAYSAYIYALKHLPVGFVMSYAYINPLVAVLLGAAVLNEPLNLFTVFAMALIITGIVVIRNGYRKRS</sequence>
<dbReference type="PANTHER" id="PTHR32322:SF2">
    <property type="entry name" value="EAMA DOMAIN-CONTAINING PROTEIN"/>
    <property type="match status" value="1"/>
</dbReference>
<feature type="transmembrane region" description="Helical" evidence="6">
    <location>
        <begin position="91"/>
        <end position="111"/>
    </location>
</feature>
<dbReference type="EMBL" id="BAABEZ010000001">
    <property type="protein sequence ID" value="GAA4449291.1"/>
    <property type="molecule type" value="Genomic_DNA"/>
</dbReference>
<keyword evidence="4 6" id="KW-1133">Transmembrane helix</keyword>
<evidence type="ECO:0000259" key="7">
    <source>
        <dbReference type="Pfam" id="PF00892"/>
    </source>
</evidence>
<accession>A0ABP8MIC8</accession>
<dbReference type="RefSeq" id="WP_344821999.1">
    <property type="nucleotide sequence ID" value="NZ_BAABEZ010000001.1"/>
</dbReference>
<comment type="similarity">
    <text evidence="2">Belongs to the EamA transporter family.</text>
</comment>
<dbReference type="SUPFAM" id="SSF103481">
    <property type="entry name" value="Multidrug resistance efflux transporter EmrE"/>
    <property type="match status" value="2"/>
</dbReference>
<comment type="subcellular location">
    <subcellularLocation>
        <location evidence="1">Membrane</location>
        <topology evidence="1">Multi-pass membrane protein</topology>
    </subcellularLocation>
</comment>
<feature type="domain" description="EamA" evidence="7">
    <location>
        <begin position="155"/>
        <end position="290"/>
    </location>
</feature>